<keyword evidence="5" id="KW-0804">Transcription</keyword>
<evidence type="ECO:0000256" key="7">
    <source>
        <dbReference type="ARBA" id="ARBA00069454"/>
    </source>
</evidence>
<dbReference type="AlphaFoldDB" id="A0A1B6FRP4"/>
<keyword evidence="3" id="KW-0156">Chromatin regulator</keyword>
<dbReference type="PROSITE" id="PS51640">
    <property type="entry name" value="MRG"/>
    <property type="match status" value="1"/>
</dbReference>
<evidence type="ECO:0000256" key="4">
    <source>
        <dbReference type="ARBA" id="ARBA00023015"/>
    </source>
</evidence>
<dbReference type="Pfam" id="PF05712">
    <property type="entry name" value="MRG"/>
    <property type="match status" value="1"/>
</dbReference>
<accession>A0A1B6FRP4</accession>
<dbReference type="InterPro" id="IPR008676">
    <property type="entry name" value="MRG"/>
</dbReference>
<gene>
    <name evidence="10" type="ORF">g.16704</name>
</gene>
<dbReference type="PANTHER" id="PTHR10880">
    <property type="entry name" value="MORTALITY FACTOR 4-LIKE PROTEIN"/>
    <property type="match status" value="1"/>
</dbReference>
<evidence type="ECO:0000259" key="9">
    <source>
        <dbReference type="SMART" id="SM00298"/>
    </source>
</evidence>
<feature type="region of interest" description="Disordered" evidence="8">
    <location>
        <begin position="303"/>
        <end position="329"/>
    </location>
</feature>
<evidence type="ECO:0000256" key="8">
    <source>
        <dbReference type="SAM" id="MobiDB-lite"/>
    </source>
</evidence>
<evidence type="ECO:0000313" key="10">
    <source>
        <dbReference type="EMBL" id="JAS52834.1"/>
    </source>
</evidence>
<keyword evidence="4" id="KW-0805">Transcription regulation</keyword>
<sequence length="443" mass="50271">MVSTRGVKLKFSEGEKVLCYEPDPAKTKVLYNSKVLSITVGKDESGKRLVEFLIHFQGWNSTWDRFVTEEYVLKDTEENRQLQRELAEKAQLTAGGNLYKRERKKRRRKLSERISESLEAKRVCDSPSTEPEPAPDLGELSDQSTSGADDDVVPIHLSDAIKRHLELDYRLVTQENKLSKLPCTPNVVTILENFFRHWAMKQLNLSDKGNHSNNSDKTKDFDSIFRNLNLCKEVADGLRIYFDFTLGSLLLYRQEKDQFRQAVSQPASTYYPGGLPGSIKQEVTDSDCEDKFNHEGEDIARKKSLRSSHKVVTGHEHTNGKPHPAHLTSLSTCSGASTSSMLSGTQCPRLSALISQIQEWRIVPPSAYSIQPAPPSLIYGAIHLARLFVKLPELLQTTNMSDDKLEIVLEHFGYFLKYLEDHSEWFGVSYYKENPDSLSDADH</sequence>
<name>A0A1B6FRP4_9HEMI</name>
<dbReference type="GO" id="GO:0006355">
    <property type="term" value="P:regulation of DNA-templated transcription"/>
    <property type="evidence" value="ECO:0007669"/>
    <property type="project" value="InterPro"/>
</dbReference>
<dbReference type="GO" id="GO:0072487">
    <property type="term" value="C:MSL complex"/>
    <property type="evidence" value="ECO:0007669"/>
    <property type="project" value="TreeGrafter"/>
</dbReference>
<dbReference type="FunFam" id="2.30.30.140:FF:000042">
    <property type="entry name" value="male-specific lethal 3 homolog"/>
    <property type="match status" value="1"/>
</dbReference>
<evidence type="ECO:0000256" key="1">
    <source>
        <dbReference type="ARBA" id="ARBA00004123"/>
    </source>
</evidence>
<dbReference type="SMART" id="SM00298">
    <property type="entry name" value="CHROMO"/>
    <property type="match status" value="1"/>
</dbReference>
<dbReference type="InterPro" id="IPR016197">
    <property type="entry name" value="Chromo-like_dom_sf"/>
</dbReference>
<dbReference type="GO" id="GO:0035267">
    <property type="term" value="C:NuA4 histone acetyltransferase complex"/>
    <property type="evidence" value="ECO:0007669"/>
    <property type="project" value="TreeGrafter"/>
</dbReference>
<evidence type="ECO:0000256" key="2">
    <source>
        <dbReference type="ARBA" id="ARBA00022843"/>
    </source>
</evidence>
<dbReference type="GO" id="GO:0006325">
    <property type="term" value="P:chromatin organization"/>
    <property type="evidence" value="ECO:0007669"/>
    <property type="project" value="UniProtKB-KW"/>
</dbReference>
<dbReference type="EMBL" id="GECZ01016935">
    <property type="protein sequence ID" value="JAS52834.1"/>
    <property type="molecule type" value="Transcribed_RNA"/>
</dbReference>
<dbReference type="Gene3D" id="2.30.30.140">
    <property type="match status" value="1"/>
</dbReference>
<feature type="region of interest" description="Disordered" evidence="8">
    <location>
        <begin position="118"/>
        <end position="149"/>
    </location>
</feature>
<proteinExistence type="predicted"/>
<keyword evidence="6" id="KW-0539">Nucleus</keyword>
<dbReference type="InterPro" id="IPR053820">
    <property type="entry name" value="MSL3_chromo-like"/>
</dbReference>
<dbReference type="InterPro" id="IPR038217">
    <property type="entry name" value="MRG_C_sf"/>
</dbReference>
<comment type="subcellular location">
    <subcellularLocation>
        <location evidence="1">Nucleus</location>
    </subcellularLocation>
</comment>
<dbReference type="Pfam" id="PF22732">
    <property type="entry name" value="MSL3_chromo-like"/>
    <property type="match status" value="1"/>
</dbReference>
<protein>
    <recommendedName>
        <fullName evidence="7">Protein male-specific lethal-3</fullName>
    </recommendedName>
</protein>
<dbReference type="Gene3D" id="1.10.274.30">
    <property type="entry name" value="MRG domain"/>
    <property type="match status" value="1"/>
</dbReference>
<dbReference type="PANTHER" id="PTHR10880:SF15">
    <property type="entry name" value="MSL COMPLEX SUBUNIT 3"/>
    <property type="match status" value="1"/>
</dbReference>
<dbReference type="SUPFAM" id="SSF54160">
    <property type="entry name" value="Chromo domain-like"/>
    <property type="match status" value="1"/>
</dbReference>
<evidence type="ECO:0000256" key="5">
    <source>
        <dbReference type="ARBA" id="ARBA00023163"/>
    </source>
</evidence>
<dbReference type="InterPro" id="IPR026541">
    <property type="entry name" value="MRG_dom"/>
</dbReference>
<organism evidence="10">
    <name type="scientific">Cuerna arida</name>
    <dbReference type="NCBI Taxonomy" id="1464854"/>
    <lineage>
        <taxon>Eukaryota</taxon>
        <taxon>Metazoa</taxon>
        <taxon>Ecdysozoa</taxon>
        <taxon>Arthropoda</taxon>
        <taxon>Hexapoda</taxon>
        <taxon>Insecta</taxon>
        <taxon>Pterygota</taxon>
        <taxon>Neoptera</taxon>
        <taxon>Paraneoptera</taxon>
        <taxon>Hemiptera</taxon>
        <taxon>Auchenorrhyncha</taxon>
        <taxon>Membracoidea</taxon>
        <taxon>Cicadellidae</taxon>
        <taxon>Cicadellinae</taxon>
        <taxon>Proconiini</taxon>
        <taxon>Cuerna</taxon>
    </lineage>
</organism>
<reference evidence="10" key="1">
    <citation type="submission" date="2015-11" db="EMBL/GenBank/DDBJ databases">
        <title>De novo transcriptome assembly of four potential Pierce s Disease insect vectors from Arizona vineyards.</title>
        <authorList>
            <person name="Tassone E.E."/>
        </authorList>
    </citation>
    <scope>NUCLEOTIDE SEQUENCE</scope>
</reference>
<evidence type="ECO:0000256" key="3">
    <source>
        <dbReference type="ARBA" id="ARBA00022853"/>
    </source>
</evidence>
<dbReference type="GO" id="GO:0005634">
    <property type="term" value="C:nucleus"/>
    <property type="evidence" value="ECO:0007669"/>
    <property type="project" value="UniProtKB-SubCell"/>
</dbReference>
<keyword evidence="2" id="KW-0832">Ubl conjugation</keyword>
<dbReference type="InterPro" id="IPR000953">
    <property type="entry name" value="Chromo/chromo_shadow_dom"/>
</dbReference>
<evidence type="ECO:0000256" key="6">
    <source>
        <dbReference type="ARBA" id="ARBA00023242"/>
    </source>
</evidence>
<feature type="domain" description="Chromo" evidence="9">
    <location>
        <begin position="10"/>
        <end position="90"/>
    </location>
</feature>